<dbReference type="EMBL" id="AP009180">
    <property type="protein sequence ID" value="BAF35094.1"/>
    <property type="molecule type" value="Genomic_DNA"/>
</dbReference>
<reference evidence="1 2" key="1">
    <citation type="journal article" date="2006" name="Science">
        <title>The 160-kilobase genome of the bacterial endosymbiont Carsonella.</title>
        <authorList>
            <person name="Nakabachi A."/>
            <person name="Yamashita A."/>
            <person name="Toh H."/>
            <person name="Ishikawa H."/>
            <person name="Dunbar H."/>
            <person name="Moran N."/>
            <person name="Hattori M."/>
        </authorList>
    </citation>
    <scope>NUCLEOTIDE SEQUENCE [LARGE SCALE GENOMIC DNA]</scope>
    <source>
        <strain evidence="1 2">PV</strain>
    </source>
</reference>
<proteinExistence type="predicted"/>
<dbReference type="Proteomes" id="UP000000777">
    <property type="component" value="Chromosome"/>
</dbReference>
<sequence>MIFNIKKLLIKKKNFILKVRKICLFCYNYFFLKCKNCFFLNLIKIKYFFCEKCEINSNLLCNKNKVFYILIFVKKKIKRRDELFLNYKEINSKILNKVIIKYND</sequence>
<dbReference type="KEGG" id="crp:CRP_063"/>
<accession>Q05FS7</accession>
<name>Q05FS7_CARRP</name>
<dbReference type="AlphaFoldDB" id="Q05FS7"/>
<dbReference type="STRING" id="387662.CRP_063"/>
<evidence type="ECO:0000313" key="2">
    <source>
        <dbReference type="Proteomes" id="UP000000777"/>
    </source>
</evidence>
<dbReference type="RefSeq" id="WP_011672286.1">
    <property type="nucleotide sequence ID" value="NC_008512.1"/>
</dbReference>
<evidence type="ECO:0000313" key="1">
    <source>
        <dbReference type="EMBL" id="BAF35094.1"/>
    </source>
</evidence>
<protein>
    <submittedName>
        <fullName evidence="1">Uncharacterized protein</fullName>
    </submittedName>
</protein>
<dbReference type="HOGENOM" id="CLU_2245059_0_0_6"/>
<organism evidence="1 2">
    <name type="scientific">Carsonella ruddii (strain PV)</name>
    <dbReference type="NCBI Taxonomy" id="387662"/>
    <lineage>
        <taxon>Bacteria</taxon>
        <taxon>Pseudomonadati</taxon>
        <taxon>Pseudomonadota</taxon>
        <taxon>Gammaproteobacteria</taxon>
        <taxon>Oceanospirillales</taxon>
        <taxon>Halomonadaceae</taxon>
        <taxon>Zymobacter group</taxon>
        <taxon>Candidatus Carsonella</taxon>
    </lineage>
</organism>
<gene>
    <name evidence="1" type="ordered locus">CRP_063</name>
</gene>
<dbReference type="OrthoDB" id="9866514at2"/>